<dbReference type="Pfam" id="PF01636">
    <property type="entry name" value="APH"/>
    <property type="match status" value="1"/>
</dbReference>
<dbReference type="SUPFAM" id="SSF56112">
    <property type="entry name" value="Protein kinase-like (PK-like)"/>
    <property type="match status" value="1"/>
</dbReference>
<protein>
    <submittedName>
        <fullName evidence="2">DUF1679 domain-containing protein</fullName>
    </submittedName>
</protein>
<name>A0ABT3T1Z7_9GAMM</name>
<evidence type="ECO:0000313" key="2">
    <source>
        <dbReference type="EMBL" id="MCX2976129.1"/>
    </source>
</evidence>
<dbReference type="PANTHER" id="PTHR23020">
    <property type="entry name" value="UNCHARACTERIZED NUCLEAR HORMONE RECEPTOR-RELATED"/>
    <property type="match status" value="1"/>
</dbReference>
<sequence length="349" mass="38818">MSQAPPAKHSLAEALQSDRLSKLLGASVLATRVVDAHDGTTGRAVLELDTLNDTLPPRLFAKFPPEDEMQRAFVTSAGMGKREALFYEVLSSEVPVRVPRSYAAHSDEEGEDYLMLLEHLVDSDCTFDNASSRYSLEYVKQVLNAFASLHAAYWDSPRFSTDLSWVEPPLQHEIAIELVGLSLDQHADAMPAVFREMADLYLSKADAIHQLWRRGTPTLIHGDVHDGNLFYDGDQPGFLDWALVAQAPAMRDIGYFLAGTLSSDDQRNAAGDLLAHYRNQLQMRGIEPPSLEELWQQYQWHAAYVWVGATVTLAMGDAWQPVSYVMASLERLHDAMETIGSVEAIRSAL</sequence>
<dbReference type="InterPro" id="IPR002575">
    <property type="entry name" value="Aminoglycoside_PTrfase"/>
</dbReference>
<organism evidence="2 3">
    <name type="scientific">Candidatus Marimicrobium litorale</name>
    <dbReference type="NCBI Taxonomy" id="2518991"/>
    <lineage>
        <taxon>Bacteria</taxon>
        <taxon>Pseudomonadati</taxon>
        <taxon>Pseudomonadota</taxon>
        <taxon>Gammaproteobacteria</taxon>
        <taxon>Cellvibrionales</taxon>
        <taxon>Halieaceae</taxon>
        <taxon>Marimicrobium</taxon>
    </lineage>
</organism>
<feature type="domain" description="Aminoglycoside phosphotransferase" evidence="1">
    <location>
        <begin position="81"/>
        <end position="281"/>
    </location>
</feature>
<dbReference type="PANTHER" id="PTHR23020:SF41">
    <property type="entry name" value="AMINOGLYCOSIDE PHOSPHOTRANSFERASE DOMAIN-CONTAINING PROTEIN"/>
    <property type="match status" value="1"/>
</dbReference>
<dbReference type="Gene3D" id="3.90.1200.10">
    <property type="match status" value="1"/>
</dbReference>
<evidence type="ECO:0000259" key="1">
    <source>
        <dbReference type="Pfam" id="PF01636"/>
    </source>
</evidence>
<comment type="caution">
    <text evidence="2">The sequence shown here is derived from an EMBL/GenBank/DDBJ whole genome shotgun (WGS) entry which is preliminary data.</text>
</comment>
<dbReference type="Proteomes" id="UP001143304">
    <property type="component" value="Unassembled WGS sequence"/>
</dbReference>
<dbReference type="EMBL" id="SHNO01000001">
    <property type="protein sequence ID" value="MCX2976129.1"/>
    <property type="molecule type" value="Genomic_DNA"/>
</dbReference>
<dbReference type="InterPro" id="IPR052961">
    <property type="entry name" value="Oxido-Kinase-like_Enzymes"/>
</dbReference>
<dbReference type="RefSeq" id="WP_279247881.1">
    <property type="nucleotide sequence ID" value="NZ_SHNO01000001.1"/>
</dbReference>
<evidence type="ECO:0000313" key="3">
    <source>
        <dbReference type="Proteomes" id="UP001143304"/>
    </source>
</evidence>
<keyword evidence="3" id="KW-1185">Reference proteome</keyword>
<reference evidence="2" key="1">
    <citation type="submission" date="2019-02" db="EMBL/GenBank/DDBJ databases">
        <authorList>
            <person name="Li S.-H."/>
        </authorList>
    </citation>
    <scope>NUCLEOTIDE SEQUENCE</scope>
    <source>
        <strain evidence="2">IMCC11814</strain>
    </source>
</reference>
<dbReference type="InterPro" id="IPR011009">
    <property type="entry name" value="Kinase-like_dom_sf"/>
</dbReference>
<accession>A0ABT3T1Z7</accession>
<gene>
    <name evidence="2" type="ORF">EYC82_01995</name>
</gene>
<proteinExistence type="predicted"/>